<dbReference type="Ensembl" id="ENSONIT00000035993.1">
    <property type="protein sequence ID" value="ENSONIP00000035343.1"/>
    <property type="gene ID" value="ENSONIG00000035345.1"/>
</dbReference>
<dbReference type="GO" id="GO:0015074">
    <property type="term" value="P:DNA integration"/>
    <property type="evidence" value="ECO:0007669"/>
    <property type="project" value="InterPro"/>
</dbReference>
<dbReference type="GeneTree" id="ENSGT01150000286979"/>
<dbReference type="InterPro" id="IPR002492">
    <property type="entry name" value="Transposase_Tc1-like"/>
</dbReference>
<dbReference type="Pfam" id="PF25787">
    <property type="entry name" value="HTH_SB"/>
    <property type="match status" value="1"/>
</dbReference>
<dbReference type="InterPro" id="IPR052338">
    <property type="entry name" value="Transposase_5"/>
</dbReference>
<dbReference type="InterPro" id="IPR036397">
    <property type="entry name" value="RNaseH_sf"/>
</dbReference>
<evidence type="ECO:0000259" key="1">
    <source>
        <dbReference type="Pfam" id="PF01498"/>
    </source>
</evidence>
<dbReference type="Gene3D" id="1.10.10.10">
    <property type="entry name" value="Winged helix-like DNA-binding domain superfamily/Winged helix DNA-binding domain"/>
    <property type="match status" value="1"/>
</dbReference>
<name>A0A669BHY5_ORENI</name>
<organism evidence="4 5">
    <name type="scientific">Oreochromis niloticus</name>
    <name type="common">Nile tilapia</name>
    <name type="synonym">Tilapia nilotica</name>
    <dbReference type="NCBI Taxonomy" id="8128"/>
    <lineage>
        <taxon>Eukaryota</taxon>
        <taxon>Metazoa</taxon>
        <taxon>Chordata</taxon>
        <taxon>Craniata</taxon>
        <taxon>Vertebrata</taxon>
        <taxon>Euteleostomi</taxon>
        <taxon>Actinopterygii</taxon>
        <taxon>Neopterygii</taxon>
        <taxon>Teleostei</taxon>
        <taxon>Neoteleostei</taxon>
        <taxon>Acanthomorphata</taxon>
        <taxon>Ovalentaria</taxon>
        <taxon>Cichlomorphae</taxon>
        <taxon>Cichliformes</taxon>
        <taxon>Cichlidae</taxon>
        <taxon>African cichlids</taxon>
        <taxon>Pseudocrenilabrinae</taxon>
        <taxon>Oreochromini</taxon>
        <taxon>Oreochromis</taxon>
    </lineage>
</organism>
<keyword evidence="5" id="KW-1185">Reference proteome</keyword>
<evidence type="ECO:0000259" key="3">
    <source>
        <dbReference type="Pfam" id="PF25787"/>
    </source>
</evidence>
<dbReference type="Proteomes" id="UP000005207">
    <property type="component" value="Linkage group LG14"/>
</dbReference>
<reference evidence="4" key="2">
    <citation type="submission" date="2025-08" db="UniProtKB">
        <authorList>
            <consortium name="Ensembl"/>
        </authorList>
    </citation>
    <scope>IDENTIFICATION</scope>
</reference>
<dbReference type="PANTHER" id="PTHR23022">
    <property type="entry name" value="TRANSPOSABLE ELEMENT-RELATED"/>
    <property type="match status" value="1"/>
</dbReference>
<sequence>MVNSQTIDMAKKKELSEDLRSRIVNAHKDGKGYKAIGKQFQVPVATVQSIITKFKKFHTVENLKGRGRKPKMTSRLSRKVVRQVSNNPRITTKAILKNLSDSGTTISRQTLQRTLHNEGLRGCRPRKTPLLQPRHVKARLAFAKAHIDKDASFWLSMLWSDETKMELFGHRDVAFVWRRKGEAFQPKNTVPTVKHGGGSIMLWGCFSASGPGNLIKVNGIMKKEQYMEILEENIKQSAEKLDLGQQWIFQQDNDPKHTAKVVKKWLKDNNVTVLEWLSQSPDLNPIKNLWRELKKRVSARRPNLNDLETFAKEEWAKIPAEVCRNLISNYRKRLQAVIANKGYAIDY</sequence>
<feature type="domain" description="Tc1-like transposase DDE" evidence="2">
    <location>
        <begin position="157"/>
        <end position="301"/>
    </location>
</feature>
<feature type="domain" description="Sleeping Beauty transposase HTH" evidence="3">
    <location>
        <begin position="9"/>
        <end position="61"/>
    </location>
</feature>
<protein>
    <recommendedName>
        <fullName evidence="6">Transposase Tc1-like domain-containing protein</fullName>
    </recommendedName>
</protein>
<dbReference type="InterPro" id="IPR038717">
    <property type="entry name" value="Tc1-like_DDE_dom"/>
</dbReference>
<evidence type="ECO:0000259" key="2">
    <source>
        <dbReference type="Pfam" id="PF13358"/>
    </source>
</evidence>
<dbReference type="InterPro" id="IPR036388">
    <property type="entry name" value="WH-like_DNA-bd_sf"/>
</dbReference>
<dbReference type="OMA" id="SQTIDMA"/>
<dbReference type="InterPro" id="IPR009057">
    <property type="entry name" value="Homeodomain-like_sf"/>
</dbReference>
<evidence type="ECO:0000313" key="5">
    <source>
        <dbReference type="Proteomes" id="UP000005207"/>
    </source>
</evidence>
<reference evidence="4" key="3">
    <citation type="submission" date="2025-09" db="UniProtKB">
        <authorList>
            <consortium name="Ensembl"/>
        </authorList>
    </citation>
    <scope>IDENTIFICATION</scope>
</reference>
<dbReference type="InParanoid" id="A0A669BHY5"/>
<dbReference type="Pfam" id="PF01498">
    <property type="entry name" value="HTH_Tnp_Tc3_2"/>
    <property type="match status" value="1"/>
</dbReference>
<proteinExistence type="predicted"/>
<feature type="domain" description="Transposase Tc1-like" evidence="1">
    <location>
        <begin position="78"/>
        <end position="148"/>
    </location>
</feature>
<dbReference type="PANTHER" id="PTHR23022:SF135">
    <property type="entry name" value="SI:DKEY-77F5.3"/>
    <property type="match status" value="1"/>
</dbReference>
<accession>A0A669BHY5</accession>
<reference evidence="5" key="1">
    <citation type="submission" date="2012-01" db="EMBL/GenBank/DDBJ databases">
        <title>The Genome Sequence of Oreochromis niloticus (Nile Tilapia).</title>
        <authorList>
            <consortium name="Broad Institute Genome Assembly Team"/>
            <consortium name="Broad Institute Sequencing Platform"/>
            <person name="Di Palma F."/>
            <person name="Johnson J."/>
            <person name="Lander E.S."/>
            <person name="Lindblad-Toh K."/>
        </authorList>
    </citation>
    <scope>NUCLEOTIDE SEQUENCE [LARGE SCALE GENOMIC DNA]</scope>
</reference>
<dbReference type="AlphaFoldDB" id="A0A669BHY5"/>
<evidence type="ECO:0008006" key="6">
    <source>
        <dbReference type="Google" id="ProtNLM"/>
    </source>
</evidence>
<dbReference type="GO" id="GO:0006313">
    <property type="term" value="P:DNA transposition"/>
    <property type="evidence" value="ECO:0007669"/>
    <property type="project" value="InterPro"/>
</dbReference>
<dbReference type="Gene3D" id="3.30.420.10">
    <property type="entry name" value="Ribonuclease H-like superfamily/Ribonuclease H"/>
    <property type="match status" value="1"/>
</dbReference>
<dbReference type="GO" id="GO:0003677">
    <property type="term" value="F:DNA binding"/>
    <property type="evidence" value="ECO:0007669"/>
    <property type="project" value="InterPro"/>
</dbReference>
<dbReference type="SUPFAM" id="SSF46689">
    <property type="entry name" value="Homeodomain-like"/>
    <property type="match status" value="1"/>
</dbReference>
<evidence type="ECO:0000313" key="4">
    <source>
        <dbReference type="Ensembl" id="ENSONIP00000035343.1"/>
    </source>
</evidence>
<dbReference type="Pfam" id="PF13358">
    <property type="entry name" value="DDE_3"/>
    <property type="match status" value="1"/>
</dbReference>
<dbReference type="InterPro" id="IPR057667">
    <property type="entry name" value="HTH_SB"/>
</dbReference>